<feature type="transmembrane region" description="Helical" evidence="2">
    <location>
        <begin position="372"/>
        <end position="390"/>
    </location>
</feature>
<sequence length="460" mass="47057">MISGTALLLLIALAILFVVAASSIGKLHPFLALVLAALGLGFAVGMPADKILDTLTSGFGSITASIGLIIVFGTIIGVALEESGAAGRIAQSLVRVFGARRIVLAMSSVGGFVGIPVFCDSGFIILSKLARDLAAQTGKSAVSISVAMAGGLYTTHVLVPPTPGPLAAAANYGAESYLGQVILVGLLLSVPGVLTGYWWAVRSGRKYGQGRPAKEEGRAGMDGHAPGTGGHAPEPAAAGRPSLLLSLLPLLLPVLLIAGGSVAALLSAPGWLLFICKPVVALLIGVFASFFLFKKREGITLDDWIGKALSQAGPIILITAAGGAFGAVLKATPLNLMFESWIQGQNVSGIWLLPMVFLLAAGLKTSQGSSTAAIIITSSLVAPFLPALNFTGGLELGILVSVTGAGSMVVSHTNDSYFWVVSRFSGMSMPQTLRTFTMSTLLQGIAILISAIILLALFPG</sequence>
<reference evidence="3 4" key="1">
    <citation type="submission" date="2019-03" db="EMBL/GenBank/DDBJ databases">
        <title>Genomic Encyclopedia of Type Strains, Phase IV (KMG-IV): sequencing the most valuable type-strain genomes for metagenomic binning, comparative biology and taxonomic classification.</title>
        <authorList>
            <person name="Goeker M."/>
        </authorList>
    </citation>
    <scope>NUCLEOTIDE SEQUENCE [LARGE SCALE GENOMIC DNA]</scope>
    <source>
        <strain evidence="3 4">DSM 21100</strain>
    </source>
</reference>
<dbReference type="EMBL" id="SMAD01000002">
    <property type="protein sequence ID" value="TCS89194.1"/>
    <property type="molecule type" value="Genomic_DNA"/>
</dbReference>
<dbReference type="Pfam" id="PF02447">
    <property type="entry name" value="GntP_permease"/>
    <property type="match status" value="1"/>
</dbReference>
<name>A0A4R3KW46_9SPHI</name>
<dbReference type="InterPro" id="IPR003474">
    <property type="entry name" value="Glcn_transporter"/>
</dbReference>
<feature type="compositionally biased region" description="Basic and acidic residues" evidence="1">
    <location>
        <begin position="212"/>
        <end position="221"/>
    </location>
</feature>
<dbReference type="OrthoDB" id="9787129at2"/>
<dbReference type="PANTHER" id="PTHR30354">
    <property type="entry name" value="GNT FAMILY GLUCONATE TRANSPORTER"/>
    <property type="match status" value="1"/>
</dbReference>
<evidence type="ECO:0000256" key="2">
    <source>
        <dbReference type="SAM" id="Phobius"/>
    </source>
</evidence>
<proteinExistence type="predicted"/>
<feature type="transmembrane region" description="Helical" evidence="2">
    <location>
        <begin position="305"/>
        <end position="329"/>
    </location>
</feature>
<organism evidence="3 4">
    <name type="scientific">Anseongella ginsenosidimutans</name>
    <dbReference type="NCBI Taxonomy" id="496056"/>
    <lineage>
        <taxon>Bacteria</taxon>
        <taxon>Pseudomonadati</taxon>
        <taxon>Bacteroidota</taxon>
        <taxon>Sphingobacteriia</taxon>
        <taxon>Sphingobacteriales</taxon>
        <taxon>Sphingobacteriaceae</taxon>
        <taxon>Anseongella</taxon>
    </lineage>
</organism>
<feature type="transmembrane region" description="Helical" evidence="2">
    <location>
        <begin position="441"/>
        <end position="458"/>
    </location>
</feature>
<feature type="transmembrane region" description="Helical" evidence="2">
    <location>
        <begin position="30"/>
        <end position="47"/>
    </location>
</feature>
<accession>A0A4R3KW46</accession>
<protein>
    <submittedName>
        <fullName evidence="3">Putative D-glycerate permease</fullName>
    </submittedName>
</protein>
<dbReference type="PANTHER" id="PTHR30354:SF11">
    <property type="entry name" value="PERMEASE"/>
    <property type="match status" value="1"/>
</dbReference>
<feature type="transmembrane region" description="Helical" evidence="2">
    <location>
        <begin position="140"/>
        <end position="159"/>
    </location>
</feature>
<dbReference type="AlphaFoldDB" id="A0A4R3KW46"/>
<evidence type="ECO:0000256" key="1">
    <source>
        <dbReference type="SAM" id="MobiDB-lite"/>
    </source>
</evidence>
<feature type="transmembrane region" description="Helical" evidence="2">
    <location>
        <begin position="100"/>
        <end position="119"/>
    </location>
</feature>
<keyword evidence="4" id="KW-1185">Reference proteome</keyword>
<dbReference type="Proteomes" id="UP000295807">
    <property type="component" value="Unassembled WGS sequence"/>
</dbReference>
<feature type="transmembrane region" description="Helical" evidence="2">
    <location>
        <begin position="271"/>
        <end position="293"/>
    </location>
</feature>
<keyword evidence="2" id="KW-1133">Transmembrane helix</keyword>
<feature type="transmembrane region" description="Helical" evidence="2">
    <location>
        <begin position="341"/>
        <end position="360"/>
    </location>
</feature>
<dbReference type="GO" id="GO:0015128">
    <property type="term" value="F:gluconate transmembrane transporter activity"/>
    <property type="evidence" value="ECO:0007669"/>
    <property type="project" value="InterPro"/>
</dbReference>
<feature type="transmembrane region" description="Helical" evidence="2">
    <location>
        <begin position="243"/>
        <end position="265"/>
    </location>
</feature>
<feature type="transmembrane region" description="Helical" evidence="2">
    <location>
        <begin position="179"/>
        <end position="201"/>
    </location>
</feature>
<dbReference type="GO" id="GO:0005886">
    <property type="term" value="C:plasma membrane"/>
    <property type="evidence" value="ECO:0007669"/>
    <property type="project" value="TreeGrafter"/>
</dbReference>
<feature type="region of interest" description="Disordered" evidence="1">
    <location>
        <begin position="207"/>
        <end position="235"/>
    </location>
</feature>
<comment type="caution">
    <text evidence="3">The sequence shown here is derived from an EMBL/GenBank/DDBJ whole genome shotgun (WGS) entry which is preliminary data.</text>
</comment>
<gene>
    <name evidence="3" type="ORF">EDD80_102388</name>
</gene>
<dbReference type="RefSeq" id="WP_132128279.1">
    <property type="nucleotide sequence ID" value="NZ_CP042432.1"/>
</dbReference>
<keyword evidence="2" id="KW-0472">Membrane</keyword>
<evidence type="ECO:0000313" key="4">
    <source>
        <dbReference type="Proteomes" id="UP000295807"/>
    </source>
</evidence>
<keyword evidence="2" id="KW-0812">Transmembrane</keyword>
<evidence type="ECO:0000313" key="3">
    <source>
        <dbReference type="EMBL" id="TCS89194.1"/>
    </source>
</evidence>
<feature type="transmembrane region" description="Helical" evidence="2">
    <location>
        <begin position="59"/>
        <end position="80"/>
    </location>
</feature>